<reference evidence="1 2" key="1">
    <citation type="submission" date="2018-01" db="EMBL/GenBank/DDBJ databases">
        <title>Genome characterization of the sugarcane-associated fungus Trichoderma ghanense CCMA-1212 and their application in lignocelulose bioconversion.</title>
        <authorList>
            <person name="Steindorff A.S."/>
            <person name="Mendes T.D."/>
            <person name="Vilela E.S.D."/>
            <person name="Rodrigues D.S."/>
            <person name="Formighieri E.F."/>
            <person name="Melo I.S."/>
            <person name="Favaro L.C.L."/>
        </authorList>
    </citation>
    <scope>NUCLEOTIDE SEQUENCE [LARGE SCALE GENOMIC DNA]</scope>
    <source>
        <strain evidence="1 2">CCMA-1212</strain>
    </source>
</reference>
<gene>
    <name evidence="1" type="ORF">CCMA1212_002489</name>
</gene>
<dbReference type="EMBL" id="PPTA01000003">
    <property type="protein sequence ID" value="TFB05383.1"/>
    <property type="molecule type" value="Genomic_DNA"/>
</dbReference>
<dbReference type="RefSeq" id="XP_073561584.1">
    <property type="nucleotide sequence ID" value="XM_073699871.1"/>
</dbReference>
<dbReference type="GeneID" id="300574321"/>
<name>A0ABY2HEY1_9HYPO</name>
<keyword evidence="2" id="KW-1185">Reference proteome</keyword>
<accession>A0ABY2HEY1</accession>
<organism evidence="1 2">
    <name type="scientific">Trichoderma ghanense</name>
    <dbReference type="NCBI Taxonomy" id="65468"/>
    <lineage>
        <taxon>Eukaryota</taxon>
        <taxon>Fungi</taxon>
        <taxon>Dikarya</taxon>
        <taxon>Ascomycota</taxon>
        <taxon>Pezizomycotina</taxon>
        <taxon>Sordariomycetes</taxon>
        <taxon>Hypocreomycetidae</taxon>
        <taxon>Hypocreales</taxon>
        <taxon>Hypocreaceae</taxon>
        <taxon>Trichoderma</taxon>
    </lineage>
</organism>
<evidence type="ECO:0000313" key="1">
    <source>
        <dbReference type="EMBL" id="TFB05383.1"/>
    </source>
</evidence>
<sequence>MASFELVPLIISDRHRRIGAGGLVFSRFTALQITSLRDALPVCAAATPTPTPLYGRLSLQMPMPIASLQPGRSKHPMGQEAQSTQWAGLRLGLPPACAAASRRSSWPSHGTHGSADIEAAQSTHRGAKLTFHKPASTCKVMPWLIYLPHSPHANVLCQRHARYTYEDSYRNTYAKGSATLCCIARPDAAPCLATPIVLSLPLRPQLQTKPLVLCD</sequence>
<proteinExistence type="predicted"/>
<protein>
    <submittedName>
        <fullName evidence="1">Uncharacterized protein</fullName>
    </submittedName>
</protein>
<evidence type="ECO:0000313" key="2">
    <source>
        <dbReference type="Proteomes" id="UP001642720"/>
    </source>
</evidence>
<comment type="caution">
    <text evidence="1">The sequence shown here is derived from an EMBL/GenBank/DDBJ whole genome shotgun (WGS) entry which is preliminary data.</text>
</comment>
<dbReference type="Proteomes" id="UP001642720">
    <property type="component" value="Unassembled WGS sequence"/>
</dbReference>